<name>A0ABM8Q5X5_9BACT</name>
<evidence type="ECO:0000259" key="1">
    <source>
        <dbReference type="Pfam" id="PF21941"/>
    </source>
</evidence>
<dbReference type="Proteomes" id="UP000789803">
    <property type="component" value="Unassembled WGS sequence"/>
</dbReference>
<reference evidence="2 3" key="1">
    <citation type="submission" date="2020-11" db="EMBL/GenBank/DDBJ databases">
        <authorList>
            <person name="Peeters C."/>
        </authorList>
    </citation>
    <scope>NUCLEOTIDE SEQUENCE [LARGE SCALE GENOMIC DNA]</scope>
    <source>
        <strain evidence="2 3">LMG 7974</strain>
    </source>
</reference>
<evidence type="ECO:0000313" key="3">
    <source>
        <dbReference type="Proteomes" id="UP000789803"/>
    </source>
</evidence>
<organism evidence="2 3">
    <name type="scientific">Campylobacter majalis</name>
    <dbReference type="NCBI Taxonomy" id="2790656"/>
    <lineage>
        <taxon>Bacteria</taxon>
        <taxon>Pseudomonadati</taxon>
        <taxon>Campylobacterota</taxon>
        <taxon>Epsilonproteobacteria</taxon>
        <taxon>Campylobacterales</taxon>
        <taxon>Campylobacteraceae</taxon>
        <taxon>Campylobacter</taxon>
    </lineage>
</organism>
<dbReference type="NCBIfam" id="NF033859">
    <property type="entry name" value="SMEK_N"/>
    <property type="match status" value="1"/>
</dbReference>
<evidence type="ECO:0000313" key="2">
    <source>
        <dbReference type="EMBL" id="CAD7288295.1"/>
    </source>
</evidence>
<sequence length="331" mass="39311">MNRKEIINSVAKGLALLGYEIEHRQTINDYSLNMYSENFYRDMLNTIYGYELDNANMNNKNAEYIDLRDEKNKIFIQVTSTKTKAKIDNTLKILEIKPNFEVKILYLLDKPNPNDSSFNEWKSKYGIDVGQCLIDTKDLLKDINNLEQARLDKIYNFFDSRILKNYTTEMVLNLVTQHILRQYRKMNVDFLDDFNNTKEVNKKLEINNLNERISVEIKRGLDYRDSIERLNGDTTMSDLQDFVVRKIYREILLKHIKNQSINIDDINMKSIDELHYNFHKFLDFNQIFYELYGEIASYFEIKDFNEANITWIIISYFFEICDIGAKNGNAN</sequence>
<dbReference type="RefSeq" id="WP_229932723.1">
    <property type="nucleotide sequence ID" value="NZ_CAJHOF010000007.1"/>
</dbReference>
<proteinExistence type="predicted"/>
<comment type="caution">
    <text evidence="2">The sequence shown here is derived from an EMBL/GenBank/DDBJ whole genome shotgun (WGS) entry which is preliminary data.</text>
</comment>
<gene>
    <name evidence="2" type="ORF">LMG7974_00918</name>
</gene>
<accession>A0ABM8Q5X5</accession>
<keyword evidence="3" id="KW-1185">Reference proteome</keyword>
<feature type="domain" description="SMEK" evidence="1">
    <location>
        <begin position="10"/>
        <end position="144"/>
    </location>
</feature>
<dbReference type="EMBL" id="CAJHOF010000007">
    <property type="protein sequence ID" value="CAD7288295.1"/>
    <property type="molecule type" value="Genomic_DNA"/>
</dbReference>
<protein>
    <recommendedName>
        <fullName evidence="1">SMEK domain-containing protein</fullName>
    </recommendedName>
</protein>
<dbReference type="Pfam" id="PF21941">
    <property type="entry name" value="SMEK_N"/>
    <property type="match status" value="1"/>
</dbReference>
<dbReference type="InterPro" id="IPR047740">
    <property type="entry name" value="SMEK_dom"/>
</dbReference>